<keyword evidence="6 8" id="KW-1133">Transmembrane helix</keyword>
<evidence type="ECO:0000256" key="3">
    <source>
        <dbReference type="ARBA" id="ARBA00022448"/>
    </source>
</evidence>
<keyword evidence="4 8" id="KW-1003">Cell membrane</keyword>
<feature type="domain" description="ABC transmembrane type-2" evidence="9">
    <location>
        <begin position="142"/>
        <end position="382"/>
    </location>
</feature>
<feature type="transmembrane region" description="Helical" evidence="8">
    <location>
        <begin position="231"/>
        <end position="256"/>
    </location>
</feature>
<evidence type="ECO:0000256" key="5">
    <source>
        <dbReference type="ARBA" id="ARBA00022692"/>
    </source>
</evidence>
<dbReference type="GO" id="GO:0140359">
    <property type="term" value="F:ABC-type transporter activity"/>
    <property type="evidence" value="ECO:0007669"/>
    <property type="project" value="InterPro"/>
</dbReference>
<dbReference type="PRINTS" id="PR00164">
    <property type="entry name" value="ABC2TRNSPORT"/>
</dbReference>
<dbReference type="Proteomes" id="UP000182011">
    <property type="component" value="Unassembled WGS sequence"/>
</dbReference>
<protein>
    <recommendedName>
        <fullName evidence="8">Transport permease protein</fullName>
    </recommendedName>
</protein>
<dbReference type="Pfam" id="PF12698">
    <property type="entry name" value="ABC2_membrane_3"/>
    <property type="match status" value="1"/>
</dbReference>
<dbReference type="InterPro" id="IPR051449">
    <property type="entry name" value="ABC-2_transporter_component"/>
</dbReference>
<evidence type="ECO:0000256" key="4">
    <source>
        <dbReference type="ARBA" id="ARBA00022475"/>
    </source>
</evidence>
<evidence type="ECO:0000256" key="6">
    <source>
        <dbReference type="ARBA" id="ARBA00022989"/>
    </source>
</evidence>
<dbReference type="InterPro" id="IPR000412">
    <property type="entry name" value="ABC_2_transport"/>
</dbReference>
<sequence length="386" mass="43137">MSSSHLQKIRAQALLNIISKEFTQLSRDVRSVIIIVLIPLFLLIVFGYGVTMDIKNVNLVICDFDRSEFSRNFIEKFISSGFFSLYDEVESIDAIDRYLISGKVKVGIIIPANFSNEVGAGRTVKVQIIIDGSDANTANVVLGYVQQIIQSFSSDIIANFIFKKTGKLISTVDLKPRVWFNPELKSVNFFIPGLMSLIMMIMTVLMTSLSISRERELGSFEKLISTPLSPFFIITGKAIPYAILAFFDSILILLAGRILFGLEVKGSLSLLLLITAVFILCGLNLGLIISTITKSQQATMAVAFISTVVPSFVLSDFVFPIRNMPFVLQLISYFIPARYYLEVIRGVILKGNGVWEHISSISILFVFMVWTFGVGTMRLKKLMREI</sequence>
<gene>
    <name evidence="10" type="ORF">JGI4_01898</name>
</gene>
<dbReference type="EMBL" id="FAOP01000007">
    <property type="protein sequence ID" value="CUU07784.1"/>
    <property type="molecule type" value="Genomic_DNA"/>
</dbReference>
<accession>A0A0P1M9X2</accession>
<dbReference type="InterPro" id="IPR013525">
    <property type="entry name" value="ABC2_TM"/>
</dbReference>
<feature type="transmembrane region" description="Helical" evidence="8">
    <location>
        <begin position="326"/>
        <end position="348"/>
    </location>
</feature>
<evidence type="ECO:0000256" key="2">
    <source>
        <dbReference type="ARBA" id="ARBA00007783"/>
    </source>
</evidence>
<dbReference type="GO" id="GO:0043190">
    <property type="term" value="C:ATP-binding cassette (ABC) transporter complex"/>
    <property type="evidence" value="ECO:0007669"/>
    <property type="project" value="InterPro"/>
</dbReference>
<accession>A0A0S4NA81</accession>
<dbReference type="PROSITE" id="PS51012">
    <property type="entry name" value="ABC_TM2"/>
    <property type="match status" value="1"/>
</dbReference>
<evidence type="ECO:0000256" key="8">
    <source>
        <dbReference type="RuleBase" id="RU361157"/>
    </source>
</evidence>
<dbReference type="PANTHER" id="PTHR30294">
    <property type="entry name" value="MEMBRANE COMPONENT OF ABC TRANSPORTER YHHJ-RELATED"/>
    <property type="match status" value="1"/>
</dbReference>
<evidence type="ECO:0000313" key="11">
    <source>
        <dbReference type="Proteomes" id="UP000182011"/>
    </source>
</evidence>
<dbReference type="Gene3D" id="3.40.1710.10">
    <property type="entry name" value="abc type-2 transporter like domain"/>
    <property type="match status" value="1"/>
</dbReference>
<accession>A0A0P1MJC7</accession>
<dbReference type="InterPro" id="IPR047817">
    <property type="entry name" value="ABC2_TM_bact-type"/>
</dbReference>
<name>A0A0P1LM72_9BACT</name>
<keyword evidence="5 8" id="KW-0812">Transmembrane</keyword>
<evidence type="ECO:0000256" key="1">
    <source>
        <dbReference type="ARBA" id="ARBA00004651"/>
    </source>
</evidence>
<feature type="transmembrane region" description="Helical" evidence="8">
    <location>
        <begin position="354"/>
        <end position="374"/>
    </location>
</feature>
<reference evidence="11" key="1">
    <citation type="submission" date="2015-11" db="EMBL/GenBank/DDBJ databases">
        <authorList>
            <person name="Varghese N."/>
        </authorList>
    </citation>
    <scope>NUCLEOTIDE SEQUENCE [LARGE SCALE GENOMIC DNA]</scope>
</reference>
<evidence type="ECO:0000259" key="9">
    <source>
        <dbReference type="PROSITE" id="PS51012"/>
    </source>
</evidence>
<feature type="transmembrane region" description="Helical" evidence="8">
    <location>
        <begin position="298"/>
        <end position="319"/>
    </location>
</feature>
<dbReference type="AlphaFoldDB" id="A0A0P1LM72"/>
<dbReference type="PANTHER" id="PTHR30294:SF29">
    <property type="entry name" value="MULTIDRUG ABC TRANSPORTER PERMEASE YBHS-RELATED"/>
    <property type="match status" value="1"/>
</dbReference>
<proteinExistence type="inferred from homology"/>
<comment type="similarity">
    <text evidence="2 8">Belongs to the ABC-2 integral membrane protein family.</text>
</comment>
<feature type="transmembrane region" description="Helical" evidence="8">
    <location>
        <begin position="268"/>
        <end position="292"/>
    </location>
</feature>
<comment type="subcellular location">
    <subcellularLocation>
        <location evidence="1 8">Cell membrane</location>
        <topology evidence="1 8">Multi-pass membrane protein</topology>
    </subcellularLocation>
</comment>
<keyword evidence="3 8" id="KW-0813">Transport</keyword>
<dbReference type="STRING" id="1633631.GCA_001442925_01893"/>
<dbReference type="RefSeq" id="WP_075427552.1">
    <property type="nucleotide sequence ID" value="NZ_CZVN01000101.1"/>
</dbReference>
<evidence type="ECO:0000313" key="10">
    <source>
        <dbReference type="EMBL" id="CUU07784.1"/>
    </source>
</evidence>
<feature type="transmembrane region" description="Helical" evidence="8">
    <location>
        <begin position="187"/>
        <end position="211"/>
    </location>
</feature>
<accession>A0A0P1LM72</accession>
<evidence type="ECO:0000256" key="7">
    <source>
        <dbReference type="ARBA" id="ARBA00023136"/>
    </source>
</evidence>
<keyword evidence="7 8" id="KW-0472">Membrane</keyword>
<feature type="transmembrane region" description="Helical" evidence="8">
    <location>
        <begin position="29"/>
        <end position="50"/>
    </location>
</feature>
<organism evidence="10 11">
    <name type="scientific">Candidatus Kryptonium thompsonii</name>
    <dbReference type="NCBI Taxonomy" id="1633631"/>
    <lineage>
        <taxon>Bacteria</taxon>
        <taxon>Pseudomonadati</taxon>
        <taxon>Candidatus Kryptoniota</taxon>
        <taxon>Candidatus Kryptonium</taxon>
    </lineage>
</organism>